<accession>A0A7K0K0C9</accession>
<dbReference type="Proteomes" id="UP000442535">
    <property type="component" value="Unassembled WGS sequence"/>
</dbReference>
<gene>
    <name evidence="3" type="ORF">FYJ63_01115</name>
</gene>
<organism evidence="3 4">
    <name type="scientific">Mobiluncus porci</name>
    <dbReference type="NCBI Taxonomy" id="2652278"/>
    <lineage>
        <taxon>Bacteria</taxon>
        <taxon>Bacillati</taxon>
        <taxon>Actinomycetota</taxon>
        <taxon>Actinomycetes</taxon>
        <taxon>Actinomycetales</taxon>
        <taxon>Actinomycetaceae</taxon>
        <taxon>Mobiluncus</taxon>
    </lineage>
</organism>
<dbReference type="InterPro" id="IPR043129">
    <property type="entry name" value="ATPase_NBD"/>
</dbReference>
<dbReference type="SUPFAM" id="SSF53067">
    <property type="entry name" value="Actin-like ATPase domain"/>
    <property type="match status" value="1"/>
</dbReference>
<proteinExistence type="predicted"/>
<feature type="domain" description="Ppx/GppA phosphatase N-terminal" evidence="2">
    <location>
        <begin position="2"/>
        <end position="141"/>
    </location>
</feature>
<sequence length="167" mass="17937">MNMGSTRVTERYLRPSENAAGVPSRDAFHEARSFVDGLISEAARTVPLAEARELVGVAGSVTTLTALGLGLDKYDPARINGAVLSSSKLRKLARDLIMMPREEKAALGPMHPKRVDQIAGGVLVWERILAYLEENPGPDSSGKARGDFPVRTSENDILDGIILALAD</sequence>
<dbReference type="Pfam" id="PF02541">
    <property type="entry name" value="Ppx-GppA"/>
    <property type="match status" value="1"/>
</dbReference>
<keyword evidence="4" id="KW-1185">Reference proteome</keyword>
<reference evidence="3 4" key="1">
    <citation type="submission" date="2019-08" db="EMBL/GenBank/DDBJ databases">
        <title>In-depth cultivation of the pig gut microbiome towards novel bacterial diversity and tailored functional studies.</title>
        <authorList>
            <person name="Wylensek D."/>
            <person name="Hitch T.C.A."/>
            <person name="Clavel T."/>
        </authorList>
    </citation>
    <scope>NUCLEOTIDE SEQUENCE [LARGE SCALE GENOMIC DNA]</scope>
    <source>
        <strain evidence="3 4">RF-GAM-744-WT-7</strain>
    </source>
</reference>
<feature type="region of interest" description="Disordered" evidence="1">
    <location>
        <begin position="1"/>
        <end position="21"/>
    </location>
</feature>
<evidence type="ECO:0000313" key="4">
    <source>
        <dbReference type="Proteomes" id="UP000442535"/>
    </source>
</evidence>
<dbReference type="InterPro" id="IPR003695">
    <property type="entry name" value="Ppx_GppA_N"/>
</dbReference>
<evidence type="ECO:0000259" key="2">
    <source>
        <dbReference type="Pfam" id="PF02541"/>
    </source>
</evidence>
<dbReference type="EMBL" id="VUMY01000002">
    <property type="protein sequence ID" value="MST48868.1"/>
    <property type="molecule type" value="Genomic_DNA"/>
</dbReference>
<name>A0A7K0K0C9_9ACTO</name>
<comment type="caution">
    <text evidence="3">The sequence shown here is derived from an EMBL/GenBank/DDBJ whole genome shotgun (WGS) entry which is preliminary data.</text>
</comment>
<evidence type="ECO:0000313" key="3">
    <source>
        <dbReference type="EMBL" id="MST48868.1"/>
    </source>
</evidence>
<dbReference type="AlphaFoldDB" id="A0A7K0K0C9"/>
<protein>
    <recommendedName>
        <fullName evidence="2">Ppx/GppA phosphatase N-terminal domain-containing protein</fullName>
    </recommendedName>
</protein>
<dbReference type="Gene3D" id="3.30.420.150">
    <property type="entry name" value="Exopolyphosphatase. Domain 2"/>
    <property type="match status" value="1"/>
</dbReference>
<evidence type="ECO:0000256" key="1">
    <source>
        <dbReference type="SAM" id="MobiDB-lite"/>
    </source>
</evidence>